<dbReference type="EMBL" id="JARBJD010000059">
    <property type="protein sequence ID" value="KAK2956159.1"/>
    <property type="molecule type" value="Genomic_DNA"/>
</dbReference>
<evidence type="ECO:0000313" key="3">
    <source>
        <dbReference type="Proteomes" id="UP001281761"/>
    </source>
</evidence>
<dbReference type="Proteomes" id="UP001281761">
    <property type="component" value="Unassembled WGS sequence"/>
</dbReference>
<accession>A0ABQ9XXF5</accession>
<evidence type="ECO:0000313" key="2">
    <source>
        <dbReference type="EMBL" id="KAK2956159.1"/>
    </source>
</evidence>
<organism evidence="2 3">
    <name type="scientific">Blattamonas nauphoetae</name>
    <dbReference type="NCBI Taxonomy" id="2049346"/>
    <lineage>
        <taxon>Eukaryota</taxon>
        <taxon>Metamonada</taxon>
        <taxon>Preaxostyla</taxon>
        <taxon>Oxymonadida</taxon>
        <taxon>Blattamonas</taxon>
    </lineage>
</organism>
<evidence type="ECO:0000256" key="1">
    <source>
        <dbReference type="SAM" id="MobiDB-lite"/>
    </source>
</evidence>
<keyword evidence="3" id="KW-1185">Reference proteome</keyword>
<gene>
    <name evidence="2" type="ORF">BLNAU_8939</name>
</gene>
<reference evidence="2 3" key="1">
    <citation type="journal article" date="2022" name="bioRxiv">
        <title>Genomics of Preaxostyla Flagellates Illuminates Evolutionary Transitions and the Path Towards Mitochondrial Loss.</title>
        <authorList>
            <person name="Novak L.V.F."/>
            <person name="Treitli S.C."/>
            <person name="Pyrih J."/>
            <person name="Halakuc P."/>
            <person name="Pipaliya S.V."/>
            <person name="Vacek V."/>
            <person name="Brzon O."/>
            <person name="Soukal P."/>
            <person name="Eme L."/>
            <person name="Dacks J.B."/>
            <person name="Karnkowska A."/>
            <person name="Elias M."/>
            <person name="Hampl V."/>
        </authorList>
    </citation>
    <scope>NUCLEOTIDE SEQUENCE [LARGE SCALE GENOMIC DNA]</scope>
    <source>
        <strain evidence="2">NAU3</strain>
        <tissue evidence="2">Gut</tissue>
    </source>
</reference>
<feature type="region of interest" description="Disordered" evidence="1">
    <location>
        <begin position="1"/>
        <end position="21"/>
    </location>
</feature>
<protein>
    <submittedName>
        <fullName evidence="2">Uncharacterized protein</fullName>
    </submittedName>
</protein>
<name>A0ABQ9XXF5_9EUKA</name>
<proteinExistence type="predicted"/>
<sequence>MKPPILQGTDPSKMPPKHRLGRKSCKIQPILQIQCLRASNSDDHLVQSPLHNLSDDDTESSLDLPSITSTTEAFTITAKEPHYIQISKQILPYEVKRKQSNLTLMSEQAHLEDEEISLSTTITSDWRLILQDSVTADALQQGCVSLYDQVNSDLPLTQAEMDHATHFLEYASIHVKYRGYPNDKFLQTLLSEDEPGQAKVTNALIKMVCYPSDTLQMAALSFFDVVTSKLYSSSSVKVATTRLLTQLFHELQPHEIPVNGATIKFHSHLVSIIDSFFCFLSKDDIRGDHRFPWFLHHRENIPSEVIEPVFKSSSIYLWHLITPPVCPADPHFGFALLSNMKHFNQIVTNQQPESRLPYLPTFFRDFPNDLMEKLVPILGLTSKNEVKLCLVSDQANPHAMLAWQKGFEYLLARVSEGKRFFDMEMLAVLYFLSHGRSYLELIFWSDDQFELKQRQRIVSSSKLDSEALWTLFTPTQPHHANTILAAFRRFMNHTNSVECSKHIWSGWFPSFVNTVDPSKLPFTSEFIPLHTSLIGLLDDHLAKIEKSQCSRNCVLTDRLRRELDETYQTFFEQTKDYIVYLSLHPFALENGYRQNLILGFLRHSYLHDHENNLTKQYREEVRREMDASALSSSSPPFILTTELVCGLIDAEILNIVDKIVALLDGNSLLSDDTVLRISAFCRLQLKSIYLPELFRTAGRTPEHFFHAFESLLSLPIALFEEAPIKHLLSTRPYSLQPTYDEWDDVDFERVGIVRQIINRNNLAVIFEKDKLNWHVIHFVSKILPQARHSAARLHQYKLERLLAPAIDILVDFLLQTPNVRKQDSSLFYEGEDQEKVFIDISKLCEQRVLSLCLSRIGFFSRFVAALIDNNFNASVYFLQMIVDREKRSHLDIDNQNAIRRTIPYYLEEGWQDALEFIFVQRMDANSFDAQNKTTWMMLCFGAN</sequence>
<comment type="caution">
    <text evidence="2">The sequence shown here is derived from an EMBL/GenBank/DDBJ whole genome shotgun (WGS) entry which is preliminary data.</text>
</comment>